<proteinExistence type="predicted"/>
<reference evidence="1 2" key="1">
    <citation type="submission" date="2019-06" db="EMBL/GenBank/DDBJ databases">
        <title>Sorghum-associated microbial communities from plants grown in Nebraska, USA.</title>
        <authorList>
            <person name="Schachtman D."/>
        </authorList>
    </citation>
    <scope>NUCLEOTIDE SEQUENCE [LARGE SCALE GENOMIC DNA]</scope>
    <source>
        <strain evidence="1 2">110</strain>
    </source>
</reference>
<evidence type="ECO:0000313" key="2">
    <source>
        <dbReference type="Proteomes" id="UP000316437"/>
    </source>
</evidence>
<sequence>MYFFHKLELSTNNNNTVKIFLIFTPILTVSFSING</sequence>
<organism evidence="1 2">
    <name type="scientific">Chryseobacterium aquifrigidense</name>
    <dbReference type="NCBI Taxonomy" id="558021"/>
    <lineage>
        <taxon>Bacteria</taxon>
        <taxon>Pseudomonadati</taxon>
        <taxon>Bacteroidota</taxon>
        <taxon>Flavobacteriia</taxon>
        <taxon>Flavobacteriales</taxon>
        <taxon>Weeksellaceae</taxon>
        <taxon>Chryseobacterium group</taxon>
        <taxon>Chryseobacterium</taxon>
    </lineage>
</organism>
<gene>
    <name evidence="1" type="ORF">FB551_3837</name>
</gene>
<keyword evidence="2" id="KW-1185">Reference proteome</keyword>
<dbReference type="EMBL" id="VFPD01000003">
    <property type="protein sequence ID" value="TQM18075.1"/>
    <property type="molecule type" value="Genomic_DNA"/>
</dbReference>
<dbReference type="Proteomes" id="UP000316437">
    <property type="component" value="Unassembled WGS sequence"/>
</dbReference>
<name>A0A543E921_9FLAO</name>
<dbReference type="AlphaFoldDB" id="A0A543E921"/>
<evidence type="ECO:0000313" key="1">
    <source>
        <dbReference type="EMBL" id="TQM18075.1"/>
    </source>
</evidence>
<accession>A0A543E921</accession>
<protein>
    <submittedName>
        <fullName evidence="1">Uncharacterized protein</fullName>
    </submittedName>
</protein>
<comment type="caution">
    <text evidence="1">The sequence shown here is derived from an EMBL/GenBank/DDBJ whole genome shotgun (WGS) entry which is preliminary data.</text>
</comment>